<evidence type="ECO:0000313" key="4">
    <source>
        <dbReference type="Proteomes" id="UP000077266"/>
    </source>
</evidence>
<keyword evidence="2" id="KW-0472">Membrane</keyword>
<sequence>MRLLVSGYRKGRFPRRSGANLCPSRLTMRVPHVHSRYICRQVAMKYVMPVSSSVSRLCVMQRFLQVVLLWICTLALLCSCAPQDVVRSRNNGRDLDTTSLDPELFPRPSSGFRSVGIPAVSVSRDDAGVIPLWHRILAAARSSSSSASSSANSGGASSSSSVGDQPTSPQSSNSGGSESDGGLSTGGIIGTVLGVVAAALGLGTAIFQWLKSRRDGETVESAKKPFA</sequence>
<evidence type="ECO:0000313" key="3">
    <source>
        <dbReference type="EMBL" id="KZV95482.1"/>
    </source>
</evidence>
<dbReference type="InParanoid" id="A0A165JXK6"/>
<feature type="region of interest" description="Disordered" evidence="1">
    <location>
        <begin position="145"/>
        <end position="182"/>
    </location>
</feature>
<protein>
    <submittedName>
        <fullName evidence="3">Uncharacterized protein</fullName>
    </submittedName>
</protein>
<keyword evidence="2" id="KW-0812">Transmembrane</keyword>
<feature type="transmembrane region" description="Helical" evidence="2">
    <location>
        <begin position="188"/>
        <end position="210"/>
    </location>
</feature>
<evidence type="ECO:0000256" key="2">
    <source>
        <dbReference type="SAM" id="Phobius"/>
    </source>
</evidence>
<accession>A0A165JXK6</accession>
<organism evidence="3 4">
    <name type="scientific">Exidia glandulosa HHB12029</name>
    <dbReference type="NCBI Taxonomy" id="1314781"/>
    <lineage>
        <taxon>Eukaryota</taxon>
        <taxon>Fungi</taxon>
        <taxon>Dikarya</taxon>
        <taxon>Basidiomycota</taxon>
        <taxon>Agaricomycotina</taxon>
        <taxon>Agaricomycetes</taxon>
        <taxon>Auriculariales</taxon>
        <taxon>Exidiaceae</taxon>
        <taxon>Exidia</taxon>
    </lineage>
</organism>
<evidence type="ECO:0000256" key="1">
    <source>
        <dbReference type="SAM" id="MobiDB-lite"/>
    </source>
</evidence>
<dbReference type="AlphaFoldDB" id="A0A165JXK6"/>
<dbReference type="Proteomes" id="UP000077266">
    <property type="component" value="Unassembled WGS sequence"/>
</dbReference>
<keyword evidence="4" id="KW-1185">Reference proteome</keyword>
<keyword evidence="2" id="KW-1133">Transmembrane helix</keyword>
<proteinExistence type="predicted"/>
<feature type="compositionally biased region" description="Low complexity" evidence="1">
    <location>
        <begin position="145"/>
        <end position="161"/>
    </location>
</feature>
<name>A0A165JXK6_EXIGL</name>
<feature type="compositionally biased region" description="Low complexity" evidence="1">
    <location>
        <begin position="168"/>
        <end position="182"/>
    </location>
</feature>
<gene>
    <name evidence="3" type="ORF">EXIGLDRAFT_472702</name>
</gene>
<reference evidence="3 4" key="1">
    <citation type="journal article" date="2016" name="Mol. Biol. Evol.">
        <title>Comparative Genomics of Early-Diverging Mushroom-Forming Fungi Provides Insights into the Origins of Lignocellulose Decay Capabilities.</title>
        <authorList>
            <person name="Nagy L.G."/>
            <person name="Riley R."/>
            <person name="Tritt A."/>
            <person name="Adam C."/>
            <person name="Daum C."/>
            <person name="Floudas D."/>
            <person name="Sun H."/>
            <person name="Yadav J.S."/>
            <person name="Pangilinan J."/>
            <person name="Larsson K.H."/>
            <person name="Matsuura K."/>
            <person name="Barry K."/>
            <person name="Labutti K."/>
            <person name="Kuo R."/>
            <person name="Ohm R.A."/>
            <person name="Bhattacharya S.S."/>
            <person name="Shirouzu T."/>
            <person name="Yoshinaga Y."/>
            <person name="Martin F.M."/>
            <person name="Grigoriev I.V."/>
            <person name="Hibbett D.S."/>
        </authorList>
    </citation>
    <scope>NUCLEOTIDE SEQUENCE [LARGE SCALE GENOMIC DNA]</scope>
    <source>
        <strain evidence="3 4">HHB12029</strain>
    </source>
</reference>
<dbReference type="EMBL" id="KV425956">
    <property type="protein sequence ID" value="KZV95482.1"/>
    <property type="molecule type" value="Genomic_DNA"/>
</dbReference>